<name>A0AAV7PCK5_PLEWA</name>
<accession>A0AAV7PCK5</accession>
<evidence type="ECO:0000313" key="3">
    <source>
        <dbReference type="Proteomes" id="UP001066276"/>
    </source>
</evidence>
<gene>
    <name evidence="2" type="ORF">NDU88_004464</name>
</gene>
<feature type="region of interest" description="Disordered" evidence="1">
    <location>
        <begin position="38"/>
        <end position="78"/>
    </location>
</feature>
<dbReference type="AlphaFoldDB" id="A0AAV7PCK5"/>
<comment type="caution">
    <text evidence="2">The sequence shown here is derived from an EMBL/GenBank/DDBJ whole genome shotgun (WGS) entry which is preliminary data.</text>
</comment>
<dbReference type="EMBL" id="JANPWB010000011">
    <property type="protein sequence ID" value="KAJ1126051.1"/>
    <property type="molecule type" value="Genomic_DNA"/>
</dbReference>
<keyword evidence="3" id="KW-1185">Reference proteome</keyword>
<sequence length="131" mass="13799">MAQGDCRVDGLPSWSRLIEGKCMGPGLREADEALMRRDGGKIGTARVSQGTTANERPDDAPGPTAPADRAGDTEQPKCPTRIGELKLSGEVQALMDAPGLPWLSRSETEVRSCCLGATRVVWPKGPAGIKG</sequence>
<proteinExistence type="predicted"/>
<dbReference type="Proteomes" id="UP001066276">
    <property type="component" value="Chromosome 7"/>
</dbReference>
<evidence type="ECO:0000313" key="2">
    <source>
        <dbReference type="EMBL" id="KAJ1126051.1"/>
    </source>
</evidence>
<organism evidence="2 3">
    <name type="scientific">Pleurodeles waltl</name>
    <name type="common">Iberian ribbed newt</name>
    <dbReference type="NCBI Taxonomy" id="8319"/>
    <lineage>
        <taxon>Eukaryota</taxon>
        <taxon>Metazoa</taxon>
        <taxon>Chordata</taxon>
        <taxon>Craniata</taxon>
        <taxon>Vertebrata</taxon>
        <taxon>Euteleostomi</taxon>
        <taxon>Amphibia</taxon>
        <taxon>Batrachia</taxon>
        <taxon>Caudata</taxon>
        <taxon>Salamandroidea</taxon>
        <taxon>Salamandridae</taxon>
        <taxon>Pleurodelinae</taxon>
        <taxon>Pleurodeles</taxon>
    </lineage>
</organism>
<reference evidence="2" key="1">
    <citation type="journal article" date="2022" name="bioRxiv">
        <title>Sequencing and chromosome-scale assembly of the giantPleurodeles waltlgenome.</title>
        <authorList>
            <person name="Brown T."/>
            <person name="Elewa A."/>
            <person name="Iarovenko S."/>
            <person name="Subramanian E."/>
            <person name="Araus A.J."/>
            <person name="Petzold A."/>
            <person name="Susuki M."/>
            <person name="Suzuki K.-i.T."/>
            <person name="Hayashi T."/>
            <person name="Toyoda A."/>
            <person name="Oliveira C."/>
            <person name="Osipova E."/>
            <person name="Leigh N.D."/>
            <person name="Simon A."/>
            <person name="Yun M.H."/>
        </authorList>
    </citation>
    <scope>NUCLEOTIDE SEQUENCE</scope>
    <source>
        <strain evidence="2">20211129_DDA</strain>
        <tissue evidence="2">Liver</tissue>
    </source>
</reference>
<protein>
    <submittedName>
        <fullName evidence="2">Uncharacterized protein</fullName>
    </submittedName>
</protein>
<evidence type="ECO:0000256" key="1">
    <source>
        <dbReference type="SAM" id="MobiDB-lite"/>
    </source>
</evidence>